<evidence type="ECO:0000256" key="3">
    <source>
        <dbReference type="ARBA" id="ARBA00022679"/>
    </source>
</evidence>
<feature type="compositionally biased region" description="Basic and acidic residues" evidence="8">
    <location>
        <begin position="2578"/>
        <end position="2593"/>
    </location>
</feature>
<dbReference type="PROSITE" id="PS52004">
    <property type="entry name" value="KS3_2"/>
    <property type="match status" value="1"/>
</dbReference>
<dbReference type="Gene3D" id="3.10.129.110">
    <property type="entry name" value="Polyketide synthase dehydratase"/>
    <property type="match status" value="1"/>
</dbReference>
<dbReference type="SUPFAM" id="SSF52151">
    <property type="entry name" value="FabD/lysophospholipase-like"/>
    <property type="match status" value="1"/>
</dbReference>
<dbReference type="SMART" id="SM00826">
    <property type="entry name" value="PKS_DH"/>
    <property type="match status" value="1"/>
</dbReference>
<dbReference type="GO" id="GO:0006633">
    <property type="term" value="P:fatty acid biosynthetic process"/>
    <property type="evidence" value="ECO:0007669"/>
    <property type="project" value="TreeGrafter"/>
</dbReference>
<dbReference type="InterPro" id="IPR016035">
    <property type="entry name" value="Acyl_Trfase/lysoPLipase"/>
</dbReference>
<dbReference type="InterPro" id="IPR013968">
    <property type="entry name" value="PKS_KR"/>
</dbReference>
<dbReference type="CDD" id="cd02440">
    <property type="entry name" value="AdoMet_MTases"/>
    <property type="match status" value="1"/>
</dbReference>
<dbReference type="InterPro" id="IPR014043">
    <property type="entry name" value="Acyl_transferase_dom"/>
</dbReference>
<evidence type="ECO:0000256" key="1">
    <source>
        <dbReference type="ARBA" id="ARBA00022450"/>
    </source>
</evidence>
<dbReference type="SMART" id="SM00822">
    <property type="entry name" value="PKS_KR"/>
    <property type="match status" value="1"/>
</dbReference>
<dbReference type="SUPFAM" id="SSF53901">
    <property type="entry name" value="Thiolase-like"/>
    <property type="match status" value="1"/>
</dbReference>
<dbReference type="SUPFAM" id="SSF53335">
    <property type="entry name" value="S-adenosyl-L-methionine-dependent methyltransferases"/>
    <property type="match status" value="1"/>
</dbReference>
<feature type="domain" description="Ketosynthase family 3 (KS3)" evidence="10">
    <location>
        <begin position="1"/>
        <end position="417"/>
    </location>
</feature>
<dbReference type="Pfam" id="PF23297">
    <property type="entry name" value="ACP_SdgA_C"/>
    <property type="match status" value="1"/>
</dbReference>
<dbReference type="InterPro" id="IPR016039">
    <property type="entry name" value="Thiolase-like"/>
</dbReference>
<dbReference type="InterPro" id="IPR020806">
    <property type="entry name" value="PKS_PP-bd"/>
</dbReference>
<dbReference type="SMART" id="SM00825">
    <property type="entry name" value="PKS_KS"/>
    <property type="match status" value="1"/>
</dbReference>
<dbReference type="CDD" id="cd05195">
    <property type="entry name" value="enoyl_red"/>
    <property type="match status" value="1"/>
</dbReference>
<dbReference type="SUPFAM" id="SSF55048">
    <property type="entry name" value="Probable ACP-binding domain of malonyl-CoA ACP transacylase"/>
    <property type="match status" value="1"/>
</dbReference>
<dbReference type="PANTHER" id="PTHR43775">
    <property type="entry name" value="FATTY ACID SYNTHASE"/>
    <property type="match status" value="1"/>
</dbReference>
<feature type="region of interest" description="N-terminal hotdog fold" evidence="7">
    <location>
        <begin position="948"/>
        <end position="1084"/>
    </location>
</feature>
<dbReference type="GO" id="GO:0016491">
    <property type="term" value="F:oxidoreductase activity"/>
    <property type="evidence" value="ECO:0007669"/>
    <property type="project" value="InterPro"/>
</dbReference>
<dbReference type="InterPro" id="IPR036736">
    <property type="entry name" value="ACP-like_sf"/>
</dbReference>
<dbReference type="Gene3D" id="3.40.50.150">
    <property type="entry name" value="Vaccinia Virus protein VP39"/>
    <property type="match status" value="1"/>
</dbReference>
<dbReference type="EMBL" id="KZ613947">
    <property type="protein sequence ID" value="PMD38584.1"/>
    <property type="molecule type" value="Genomic_DNA"/>
</dbReference>
<dbReference type="CDD" id="cd00833">
    <property type="entry name" value="PKS"/>
    <property type="match status" value="1"/>
</dbReference>
<keyword evidence="6" id="KW-0012">Acyltransferase</keyword>
<dbReference type="InterPro" id="IPR032821">
    <property type="entry name" value="PKS_assoc"/>
</dbReference>
<protein>
    <submittedName>
        <fullName evidence="12">Uncharacterized protein</fullName>
    </submittedName>
</protein>
<keyword evidence="1" id="KW-0596">Phosphopantetheine</keyword>
<feature type="active site" description="Proton donor; for dehydratase activity" evidence="7">
    <location>
        <position position="1180"/>
    </location>
</feature>
<dbReference type="InterPro" id="IPR020843">
    <property type="entry name" value="ER"/>
</dbReference>
<dbReference type="OrthoDB" id="329835at2759"/>
<dbReference type="Pfam" id="PF02801">
    <property type="entry name" value="Ketoacyl-synt_C"/>
    <property type="match status" value="1"/>
</dbReference>
<dbReference type="InterPro" id="IPR001227">
    <property type="entry name" value="Ac_transferase_dom_sf"/>
</dbReference>
<dbReference type="GO" id="GO:0004312">
    <property type="term" value="F:fatty acid synthase activity"/>
    <property type="evidence" value="ECO:0007669"/>
    <property type="project" value="TreeGrafter"/>
</dbReference>
<dbReference type="PROSITE" id="PS50075">
    <property type="entry name" value="CARRIER"/>
    <property type="match status" value="1"/>
</dbReference>
<dbReference type="SMART" id="SM00823">
    <property type="entry name" value="PKS_PP"/>
    <property type="match status" value="1"/>
</dbReference>
<proteinExistence type="predicted"/>
<dbReference type="Gene3D" id="3.40.50.720">
    <property type="entry name" value="NAD(P)-binding Rossmann-like Domain"/>
    <property type="match status" value="2"/>
</dbReference>
<feature type="active site" description="Proton acceptor; for dehydratase activity" evidence="7">
    <location>
        <position position="980"/>
    </location>
</feature>
<dbReference type="PROSITE" id="PS52019">
    <property type="entry name" value="PKS_MFAS_DH"/>
    <property type="match status" value="1"/>
</dbReference>
<dbReference type="SMART" id="SM00829">
    <property type="entry name" value="PKS_ER"/>
    <property type="match status" value="1"/>
</dbReference>
<accession>A0A2J6RJ77</accession>
<dbReference type="Gene3D" id="3.90.180.10">
    <property type="entry name" value="Medium-chain alcohol dehydrogenases, catalytic domain"/>
    <property type="match status" value="1"/>
</dbReference>
<dbReference type="Pfam" id="PF08240">
    <property type="entry name" value="ADH_N"/>
    <property type="match status" value="1"/>
</dbReference>
<evidence type="ECO:0000256" key="7">
    <source>
        <dbReference type="PROSITE-ProRule" id="PRU01363"/>
    </source>
</evidence>
<dbReference type="Gene3D" id="3.40.366.10">
    <property type="entry name" value="Malonyl-Coenzyme A Acyl Carrier Protein, domain 2"/>
    <property type="match status" value="1"/>
</dbReference>
<organism evidence="12 13">
    <name type="scientific">Hyaloscypha variabilis (strain UAMH 11265 / GT02V1 / F)</name>
    <name type="common">Meliniomyces variabilis</name>
    <dbReference type="NCBI Taxonomy" id="1149755"/>
    <lineage>
        <taxon>Eukaryota</taxon>
        <taxon>Fungi</taxon>
        <taxon>Dikarya</taxon>
        <taxon>Ascomycota</taxon>
        <taxon>Pezizomycotina</taxon>
        <taxon>Leotiomycetes</taxon>
        <taxon>Helotiales</taxon>
        <taxon>Hyaloscyphaceae</taxon>
        <taxon>Hyaloscypha</taxon>
        <taxon>Hyaloscypha variabilis</taxon>
    </lineage>
</organism>
<dbReference type="InterPro" id="IPR050091">
    <property type="entry name" value="PKS_NRPS_Biosynth_Enz"/>
</dbReference>
<dbReference type="Pfam" id="PF08659">
    <property type="entry name" value="KR"/>
    <property type="match status" value="1"/>
</dbReference>
<dbReference type="InterPro" id="IPR049551">
    <property type="entry name" value="PKS_DH_C"/>
</dbReference>
<keyword evidence="4" id="KW-0521">NADP</keyword>
<evidence type="ECO:0000256" key="5">
    <source>
        <dbReference type="ARBA" id="ARBA00023268"/>
    </source>
</evidence>
<evidence type="ECO:0000259" key="10">
    <source>
        <dbReference type="PROSITE" id="PS52004"/>
    </source>
</evidence>
<dbReference type="GO" id="GO:0031177">
    <property type="term" value="F:phosphopantetheine binding"/>
    <property type="evidence" value="ECO:0007669"/>
    <property type="project" value="InterPro"/>
</dbReference>
<dbReference type="InterPro" id="IPR011032">
    <property type="entry name" value="GroES-like_sf"/>
</dbReference>
<dbReference type="Gene3D" id="1.10.1200.10">
    <property type="entry name" value="ACP-like"/>
    <property type="match status" value="1"/>
</dbReference>
<dbReference type="InterPro" id="IPR057326">
    <property type="entry name" value="KR_dom"/>
</dbReference>
<dbReference type="Pfam" id="PF14765">
    <property type="entry name" value="PS-DH"/>
    <property type="match status" value="1"/>
</dbReference>
<evidence type="ECO:0000256" key="4">
    <source>
        <dbReference type="ARBA" id="ARBA00022857"/>
    </source>
</evidence>
<dbReference type="InterPro" id="IPR049900">
    <property type="entry name" value="PKS_mFAS_DH"/>
</dbReference>
<dbReference type="InterPro" id="IPR036291">
    <property type="entry name" value="NAD(P)-bd_dom_sf"/>
</dbReference>
<keyword evidence="5" id="KW-0511">Multifunctional enzyme</keyword>
<dbReference type="InterPro" id="IPR020807">
    <property type="entry name" value="PKS_DH"/>
</dbReference>
<dbReference type="SMART" id="SM00827">
    <property type="entry name" value="PKS_AT"/>
    <property type="match status" value="1"/>
</dbReference>
<feature type="region of interest" description="C-terminal hotdog fold" evidence="7">
    <location>
        <begin position="1113"/>
        <end position="1271"/>
    </location>
</feature>
<dbReference type="Proteomes" id="UP000235786">
    <property type="component" value="Unassembled WGS sequence"/>
</dbReference>
<gene>
    <name evidence="12" type="ORF">L207DRAFT_461037</name>
</gene>
<dbReference type="InterPro" id="IPR013154">
    <property type="entry name" value="ADH-like_N"/>
</dbReference>
<evidence type="ECO:0000259" key="11">
    <source>
        <dbReference type="PROSITE" id="PS52019"/>
    </source>
</evidence>
<dbReference type="Pfam" id="PF08242">
    <property type="entry name" value="Methyltransf_12"/>
    <property type="match status" value="1"/>
</dbReference>
<dbReference type="STRING" id="1149755.A0A2J6RJ77"/>
<reference evidence="12 13" key="1">
    <citation type="submission" date="2016-04" db="EMBL/GenBank/DDBJ databases">
        <title>A degradative enzymes factory behind the ericoid mycorrhizal symbiosis.</title>
        <authorList>
            <consortium name="DOE Joint Genome Institute"/>
            <person name="Martino E."/>
            <person name="Morin E."/>
            <person name="Grelet G."/>
            <person name="Kuo A."/>
            <person name="Kohler A."/>
            <person name="Daghino S."/>
            <person name="Barry K."/>
            <person name="Choi C."/>
            <person name="Cichocki N."/>
            <person name="Clum A."/>
            <person name="Copeland A."/>
            <person name="Hainaut M."/>
            <person name="Haridas S."/>
            <person name="Labutti K."/>
            <person name="Lindquist E."/>
            <person name="Lipzen A."/>
            <person name="Khouja H.-R."/>
            <person name="Murat C."/>
            <person name="Ohm R."/>
            <person name="Olson A."/>
            <person name="Spatafora J."/>
            <person name="Veneault-Fourrey C."/>
            <person name="Henrissat B."/>
            <person name="Grigoriev I."/>
            <person name="Martin F."/>
            <person name="Perotto S."/>
        </authorList>
    </citation>
    <scope>NUCLEOTIDE SEQUENCE [LARGE SCALE GENOMIC DNA]</scope>
    <source>
        <strain evidence="12 13">F</strain>
    </source>
</reference>
<feature type="domain" description="PKS/mFAS DH" evidence="11">
    <location>
        <begin position="948"/>
        <end position="1271"/>
    </location>
</feature>
<keyword evidence="3" id="KW-0808">Transferase</keyword>
<evidence type="ECO:0000313" key="12">
    <source>
        <dbReference type="EMBL" id="PMD38584.1"/>
    </source>
</evidence>
<dbReference type="PANTHER" id="PTHR43775:SF29">
    <property type="entry name" value="ASPERFURANONE POLYKETIDE SYNTHASE AFOG-RELATED"/>
    <property type="match status" value="1"/>
</dbReference>
<dbReference type="Pfam" id="PF00109">
    <property type="entry name" value="ketoacyl-synt"/>
    <property type="match status" value="1"/>
</dbReference>
<evidence type="ECO:0000313" key="13">
    <source>
        <dbReference type="Proteomes" id="UP000235786"/>
    </source>
</evidence>
<dbReference type="InterPro" id="IPR014030">
    <property type="entry name" value="Ketoacyl_synth_N"/>
</dbReference>
<dbReference type="SUPFAM" id="SSF51735">
    <property type="entry name" value="NAD(P)-binding Rossmann-fold domains"/>
    <property type="match status" value="2"/>
</dbReference>
<dbReference type="InterPro" id="IPR016036">
    <property type="entry name" value="Malonyl_transacylase_ACP-bd"/>
</dbReference>
<keyword evidence="2" id="KW-0597">Phosphoprotein</keyword>
<dbReference type="InterPro" id="IPR013217">
    <property type="entry name" value="Methyltransf_12"/>
</dbReference>
<dbReference type="InterPro" id="IPR029063">
    <property type="entry name" value="SAM-dependent_MTases_sf"/>
</dbReference>
<dbReference type="GO" id="GO:0044550">
    <property type="term" value="P:secondary metabolite biosynthetic process"/>
    <property type="evidence" value="ECO:0007669"/>
    <property type="project" value="TreeGrafter"/>
</dbReference>
<evidence type="ECO:0000256" key="8">
    <source>
        <dbReference type="SAM" id="MobiDB-lite"/>
    </source>
</evidence>
<dbReference type="Gene3D" id="3.40.47.10">
    <property type="match status" value="1"/>
</dbReference>
<dbReference type="Pfam" id="PF16197">
    <property type="entry name" value="KAsynt_C_assoc"/>
    <property type="match status" value="1"/>
</dbReference>
<feature type="region of interest" description="Disordered" evidence="8">
    <location>
        <begin position="2563"/>
        <end position="2593"/>
    </location>
</feature>
<evidence type="ECO:0000256" key="2">
    <source>
        <dbReference type="ARBA" id="ARBA00022553"/>
    </source>
</evidence>
<dbReference type="InterPro" id="IPR009081">
    <property type="entry name" value="PP-bd_ACP"/>
</dbReference>
<keyword evidence="13" id="KW-1185">Reference proteome</keyword>
<sequence length="2593" mass="287215">MACRFPQDAENPEKLWKMLLEGRSASSEFPKNRMNLDAHYHPDSSHGGTMSCRKAHFMRHNGSTFDAPFFSITKTEALSMDPQQRILMENVYEALENAGIPMETVIGSKTSVFVGAFTSDYQTLLNADPEAIMKYAPTGNSSSILSNRVSWFYDLKACSLTLDTACSSSLVAFHLACESLKNSSAKMSIVNGTNIIEQPQAMFRMSNIGFLSPDGKCYSFDHRANGYSRGEGTGTIIIKPLRAALEDGNTIRAIVRGTGVNQDGRTPGMTLPSKSAQENLIRSVYKNAGLDISTTNYVEAHGTGTPAGDPVEASAIAAAWSERKSGTPLYIGAIKSNIGHLEGASGVAGLIKAVQALEKAIIPPNINFEKVNPKIFPDEWNIEFPLRPIPWPSTQVRRASVNSFGFGGTNAHVVLDDARSFLSAHNLRGLHRTASESPSEESFEPHHQSDHKAKKIFIFSSLDEAGIKRSVEAYSEYLPSNSYSNESNYIHDLAFTLAKKRTLFPWKSFVVAGSLQELIQRLPDAPRMSKHTRKGRVPKIGFVFTGQGAQWHAMGRELLLYPIFRRSLEDASNYLDQLNSPWHLLDELLKDKAESRIDTPALSQAACTALQVALVDLLASWGIFPSRVIGHSSGEISAAYSTGTLTRESAWKIAYYRGFVSGKLAAKKGAMMAVRLDQDSLSPYLQKVNMDLEGELVMACFNSPMNITISGDENKIDRLQELLRDDDIFARKLKVSNAYHSSHMSAVAEEYLELIGDISAKPEPNHFRDSGREVTMFSTVNCCPISPTQLHDPQYWVSNMVSPVRFVQGLSEMCSTPSVERARLRVDSGVDIPFQHILEIGPHPALNSAIREILALDQRLSSIGYSYMVSRQNSSLDTSLQVAGTLFCSGYPVDIVALNGSSERTSSSNASPPQMLVDLPPYQFNHTQTYWPEGRLSKNFRFRKFARHDLLGAPVPDWNSHDPKWRNIIRVTEIPWLQDHKVTGRIVYPGVGFVIMAIEAVTQLSPIDTKITGYRLRDISIRSALLIPETEGGVETMLDMRPVSESSLTSSSTWREFKVLSYNTSSDDWTEHCRGMIKVEYALETGPIDAGREAAAEERGFHGELVDAVRKCTIPFDMSRSYSELETIGLSFGPLFKNLENVTRDDGTGNAMGNVTVPDIRASMPKKFTHPHIIHPATMDSMLHIFLAAIQALNGESRLIEPMVPIFMKEVWVARDISNEPGHPFRNHGVAHKTGHNKFEASITVWDTATETPKVLFKGIQVTPLQSSSAMSGKRQLNYNLVWKPDVDLIGSQTEQIAREQAVSLRRNEEEALRMAENFNLAVIAYIGDTLNVLRNDTPEDIPSHHKQYLAWLHLQEERFQNGKILHQKPEWASIINDPEKKNQLFRRVIDSGPEGALTSRIGSNLVGILRQEIDLIQLMFGDELMESYYRELHGTESIHHLLRSYLDVYSHKYSELKILEIGAGTGGTTLPILEALYPSGQPSRVATYTYTDISPGFFEKAKDKFKNWRSVLDYKRLDIEKDPFSQGFERNHYDIVIAANVLHATADLNKTLSNVLSLLRPNGKLILQEGAATGHLSGQFVFGTLPGWWLSIEPSRKWGPLLTELEWNDMLLKNGFSGADLVLKDYLNENIHAQSLIISTAPSLAPIHHDDHKAIIVVSSLEALGPFLVTIRASMQKIGIPEASVVHCKDLEGRDLKQTVCIALLELENSVFVDGEANFTIIRRMLTTAAGVLWVTGDLKSNPELSLSTGVIRTARWERDLDDSNLVILGIEFKTQDPITSAAQISEIYRYQFMQQNKQRNAEYCSLGGLIHTNRLTSADYLDEFLFSRVSKPKAQLLPFRTDQNRALKLSTDTPGLLNKLQFIDCPTFETELGLDDVEVEIKATGLNFRDIMSAMGEVGGDILGAEGAGIVTRTGANVKSVKVDDRVVLLASLTGCFQTFARTKELCVAKIPDDVTFEKAAGIPVIYCTAIYCLVDIAKLQKGESVLIHAAGGGVGQAAIMLAQNIGAEIFATVSSEEKKKILVDTYNIKEDHILSSRDLSFAKGVMRLTNGRGVDVILNSLAGEALRVSWECIAPFGRFVEIGKRDIYGNGRLEMFPFSKNVIFASCDLETVMRLDPTTTSKLLHRTMSLWEEGKIKETTPLNVFDFSQIEASFRLVQSGKHIGKVVLTAGKDDLVPVIPKPQTPYQFPGNGTYVLAGGLGGLGRSMARWMVSRGARNLIFLSRNGDSAEAAKQLLEELRGLGCVAHAIPCDVSDEVALEKAISESQKSMPPIKGCIQGAMQLKDSAFENMTWESFKAATLPKVNGSWNLHTTLPKNMDFFIMLSSICGIIGNRGQSNYAAGNVYQDTLAHYRHRNGLPATTLDLGTMMSVGFIAENQETVGIKSFAMDGIREDEFHALLEYHIDPRNSTQTPLRSQVAIGLATRAVFQRKGFPEPSFMRDPLFTQLRSIAESSESDGEEESFAATREALRNAKTLEDATEILTEALIKRISSIMSLPLEDIDSEKPIHFYGVDSLVAVEFRNWLRKNLDSDIEVLDIMGDDSISALSEKVAKKSKMLNFGDEKMEGNSEDVQVGDEKVEGNSEDVRVGN</sequence>
<name>A0A2J6RJ77_HYAVF</name>
<dbReference type="Pfam" id="PF21089">
    <property type="entry name" value="PKS_DH_N"/>
    <property type="match status" value="1"/>
</dbReference>
<dbReference type="InterPro" id="IPR049552">
    <property type="entry name" value="PKS_DH_N"/>
</dbReference>
<dbReference type="Pfam" id="PF13602">
    <property type="entry name" value="ADH_zinc_N_2"/>
    <property type="match status" value="1"/>
</dbReference>
<dbReference type="InterPro" id="IPR020841">
    <property type="entry name" value="PKS_Beta-ketoAc_synthase_dom"/>
</dbReference>
<dbReference type="SUPFAM" id="SSF50129">
    <property type="entry name" value="GroES-like"/>
    <property type="match status" value="1"/>
</dbReference>
<feature type="domain" description="Carrier" evidence="9">
    <location>
        <begin position="2481"/>
        <end position="2558"/>
    </location>
</feature>
<dbReference type="GO" id="GO:1901336">
    <property type="term" value="P:lactone biosynthetic process"/>
    <property type="evidence" value="ECO:0007669"/>
    <property type="project" value="UniProtKB-ARBA"/>
</dbReference>
<dbReference type="InterPro" id="IPR014031">
    <property type="entry name" value="Ketoacyl_synth_C"/>
</dbReference>
<dbReference type="SUPFAM" id="SSF47336">
    <property type="entry name" value="ACP-like"/>
    <property type="match status" value="1"/>
</dbReference>
<dbReference type="Pfam" id="PF00698">
    <property type="entry name" value="Acyl_transf_1"/>
    <property type="match status" value="1"/>
</dbReference>
<evidence type="ECO:0000259" key="9">
    <source>
        <dbReference type="PROSITE" id="PS50075"/>
    </source>
</evidence>
<evidence type="ECO:0000256" key="6">
    <source>
        <dbReference type="ARBA" id="ARBA00023315"/>
    </source>
</evidence>
<dbReference type="FunFam" id="3.40.50.720:FF:000209">
    <property type="entry name" value="Polyketide synthase Pks12"/>
    <property type="match status" value="1"/>
</dbReference>
<dbReference type="InterPro" id="IPR042104">
    <property type="entry name" value="PKS_dehydratase_sf"/>
</dbReference>